<name>A0A432ZKK7_9GAMM</name>
<comment type="similarity">
    <text evidence="1">Belongs to the membrane fusion protein (MFP) (TC 8.A.1) family.</text>
</comment>
<dbReference type="PANTHER" id="PTHR30097">
    <property type="entry name" value="CATION EFFLUX SYSTEM PROTEIN CUSB"/>
    <property type="match status" value="1"/>
</dbReference>
<dbReference type="EMBL" id="PIQG01000002">
    <property type="protein sequence ID" value="RUO78506.1"/>
    <property type="molecule type" value="Genomic_DNA"/>
</dbReference>
<dbReference type="Pfam" id="PF19335">
    <property type="entry name" value="HMBD"/>
    <property type="match status" value="2"/>
</dbReference>
<dbReference type="Gene3D" id="2.40.30.170">
    <property type="match status" value="1"/>
</dbReference>
<dbReference type="Gene3D" id="6.10.140.730">
    <property type="match status" value="1"/>
</dbReference>
<reference evidence="7 8" key="1">
    <citation type="journal article" date="2011" name="Front. Microbiol.">
        <title>Genomic signatures of strain selection and enhancement in Bacillus atrophaeus var. globigii, a historical biowarfare simulant.</title>
        <authorList>
            <person name="Gibbons H.S."/>
            <person name="Broomall S.M."/>
            <person name="McNew L.A."/>
            <person name="Daligault H."/>
            <person name="Chapman C."/>
            <person name="Bruce D."/>
            <person name="Karavis M."/>
            <person name="Krepps M."/>
            <person name="McGregor P.A."/>
            <person name="Hong C."/>
            <person name="Park K.H."/>
            <person name="Akmal A."/>
            <person name="Feldman A."/>
            <person name="Lin J.S."/>
            <person name="Chang W.E."/>
            <person name="Higgs B.W."/>
            <person name="Demirev P."/>
            <person name="Lindquist J."/>
            <person name="Liem A."/>
            <person name="Fochler E."/>
            <person name="Read T.D."/>
            <person name="Tapia R."/>
            <person name="Johnson S."/>
            <person name="Bishop-Lilly K.A."/>
            <person name="Detter C."/>
            <person name="Han C."/>
            <person name="Sozhamannan S."/>
            <person name="Rosenzweig C.N."/>
            <person name="Skowronski E.W."/>
        </authorList>
    </citation>
    <scope>NUCLEOTIDE SEQUENCE [LARGE SCALE GENOMIC DNA]</scope>
    <source>
        <strain evidence="7 8">PIT1</strain>
    </source>
</reference>
<dbReference type="InterPro" id="IPR058792">
    <property type="entry name" value="Beta-barrel_RND_2"/>
</dbReference>
<dbReference type="GO" id="GO:0046914">
    <property type="term" value="F:transition metal ion binding"/>
    <property type="evidence" value="ECO:0007669"/>
    <property type="project" value="TreeGrafter"/>
</dbReference>
<evidence type="ECO:0000313" key="7">
    <source>
        <dbReference type="EMBL" id="RUO78506.1"/>
    </source>
</evidence>
<evidence type="ECO:0000259" key="6">
    <source>
        <dbReference type="Pfam" id="PF25954"/>
    </source>
</evidence>
<keyword evidence="8" id="KW-1185">Reference proteome</keyword>
<proteinExistence type="inferred from homology"/>
<evidence type="ECO:0000259" key="3">
    <source>
        <dbReference type="Pfam" id="PF19335"/>
    </source>
</evidence>
<keyword evidence="2" id="KW-0813">Transport</keyword>
<comment type="caution">
    <text evidence="7">The sequence shown here is derived from an EMBL/GenBank/DDBJ whole genome shotgun (WGS) entry which is preliminary data.</text>
</comment>
<dbReference type="InterPro" id="IPR051909">
    <property type="entry name" value="MFP_Cation_Efflux"/>
</dbReference>
<dbReference type="Pfam" id="PF25954">
    <property type="entry name" value="Beta-barrel_RND_2"/>
    <property type="match status" value="1"/>
</dbReference>
<dbReference type="AlphaFoldDB" id="A0A432ZKK7"/>
<protein>
    <submittedName>
        <fullName evidence="7">Uncharacterized protein</fullName>
    </submittedName>
</protein>
<dbReference type="GO" id="GO:0022857">
    <property type="term" value="F:transmembrane transporter activity"/>
    <property type="evidence" value="ECO:0007669"/>
    <property type="project" value="InterPro"/>
</dbReference>
<dbReference type="Gene3D" id="2.40.420.20">
    <property type="match status" value="1"/>
</dbReference>
<dbReference type="InterPro" id="IPR058790">
    <property type="entry name" value="BSH_CusB"/>
</dbReference>
<evidence type="ECO:0000256" key="1">
    <source>
        <dbReference type="ARBA" id="ARBA00009477"/>
    </source>
</evidence>
<evidence type="ECO:0000256" key="2">
    <source>
        <dbReference type="ARBA" id="ARBA00022448"/>
    </source>
</evidence>
<evidence type="ECO:0000259" key="4">
    <source>
        <dbReference type="Pfam" id="PF25869"/>
    </source>
</evidence>
<feature type="domain" description="CusB-like barrel-sandwich hybrid" evidence="5">
    <location>
        <begin position="181"/>
        <end position="296"/>
    </location>
</feature>
<dbReference type="Pfam" id="PF25869">
    <property type="entry name" value="3HB_CusB"/>
    <property type="match status" value="1"/>
</dbReference>
<dbReference type="Proteomes" id="UP000288279">
    <property type="component" value="Unassembled WGS sequence"/>
</dbReference>
<dbReference type="NCBIfam" id="TIGR01730">
    <property type="entry name" value="RND_mfp"/>
    <property type="match status" value="1"/>
</dbReference>
<dbReference type="GO" id="GO:0030288">
    <property type="term" value="C:outer membrane-bounded periplasmic space"/>
    <property type="evidence" value="ECO:0007669"/>
    <property type="project" value="TreeGrafter"/>
</dbReference>
<gene>
    <name evidence="7" type="ORF">CWI83_05635</name>
</gene>
<feature type="domain" description="Heavy metal binding" evidence="3">
    <location>
        <begin position="62"/>
        <end position="87"/>
    </location>
</feature>
<feature type="domain" description="Heavy metal binding" evidence="3">
    <location>
        <begin position="95"/>
        <end position="121"/>
    </location>
</feature>
<dbReference type="SUPFAM" id="SSF111369">
    <property type="entry name" value="HlyD-like secretion proteins"/>
    <property type="match status" value="1"/>
</dbReference>
<dbReference type="PANTHER" id="PTHR30097:SF15">
    <property type="entry name" value="CATION EFFLUX SYSTEM PROTEIN CUSB"/>
    <property type="match status" value="1"/>
</dbReference>
<dbReference type="InterPro" id="IPR006143">
    <property type="entry name" value="RND_pump_MFP"/>
</dbReference>
<dbReference type="Pfam" id="PF25919">
    <property type="entry name" value="BSH_CusB"/>
    <property type="match status" value="1"/>
</dbReference>
<organism evidence="7 8">
    <name type="scientific">Pseudidiomarina taiwanensis</name>
    <dbReference type="NCBI Taxonomy" id="337250"/>
    <lineage>
        <taxon>Bacteria</taxon>
        <taxon>Pseudomonadati</taxon>
        <taxon>Pseudomonadota</taxon>
        <taxon>Gammaproteobacteria</taxon>
        <taxon>Alteromonadales</taxon>
        <taxon>Idiomarinaceae</taxon>
        <taxon>Pseudidiomarina</taxon>
    </lineage>
</organism>
<dbReference type="InterPro" id="IPR045800">
    <property type="entry name" value="HMBD"/>
</dbReference>
<accession>A0A432ZKK7</accession>
<evidence type="ECO:0000259" key="5">
    <source>
        <dbReference type="Pfam" id="PF25919"/>
    </source>
</evidence>
<evidence type="ECO:0000313" key="8">
    <source>
        <dbReference type="Proteomes" id="UP000288279"/>
    </source>
</evidence>
<dbReference type="GO" id="GO:0015679">
    <property type="term" value="P:plasma membrane copper ion transport"/>
    <property type="evidence" value="ECO:0007669"/>
    <property type="project" value="TreeGrafter"/>
</dbReference>
<feature type="domain" description="CusB-like beta-barrel" evidence="6">
    <location>
        <begin position="304"/>
        <end position="366"/>
    </location>
</feature>
<dbReference type="InterPro" id="IPR058791">
    <property type="entry name" value="3HB_CusB"/>
</dbReference>
<dbReference type="GO" id="GO:0016020">
    <property type="term" value="C:membrane"/>
    <property type="evidence" value="ECO:0007669"/>
    <property type="project" value="InterPro"/>
</dbReference>
<dbReference type="GO" id="GO:0060003">
    <property type="term" value="P:copper ion export"/>
    <property type="evidence" value="ECO:0007669"/>
    <property type="project" value="TreeGrafter"/>
</dbReference>
<sequence>MLDVLTQNWSTTMFKRIFICVFSAILLITMPLSSVQAQSHADHIMAADQHDHSEHSDKHTLYVCPMHAEVQSHEPGSCPICKMDLVAVEQPKQLYVCPMHPEVTSHEPGSCPICKMDLVPVEPAKEDRQAHQQPSSPTAVRVSPEIIEQFAVQTATVQRTRLEPVIDTFGRLEFNTDQRVHVHARAAGWIERLAVRSEGVQVNKGDLLYEIYSKEIVVAQQDYLQLLNSPNRTEQLLRDGRIRLELLGFTQAQIRQLEQRQEIFYRLPVYAPQTGVVTNLAVADGKYVSPADELLTLISTASWWVLADVPERYSQMLADHAAIELSAPQLGLEQWRGQVDYIYPQLAQATATQQVRIAVPQTAFQGRPQQGLQIGVKLLGETIENALTVPLSSLILAANESRVAVEVGPGEYQLKAVQVGSIVADQAQITAGLEEGEKVVVAGQFMLDAEAQLRASYSSPQPQVAETGHDHSQH</sequence>
<feature type="domain" description="CusB-like three alpha-helical bundle" evidence="4">
    <location>
        <begin position="215"/>
        <end position="261"/>
    </location>
</feature>